<dbReference type="CDD" id="cd06278">
    <property type="entry name" value="PBP1_LacI-like"/>
    <property type="match status" value="1"/>
</dbReference>
<keyword evidence="1" id="KW-0678">Repressor</keyword>
<dbReference type="PROSITE" id="PS50932">
    <property type="entry name" value="HTH_LACI_2"/>
    <property type="match status" value="1"/>
</dbReference>
<organism evidence="6 7">
    <name type="scientific">Staphylococcus equorum</name>
    <dbReference type="NCBI Taxonomy" id="246432"/>
    <lineage>
        <taxon>Bacteria</taxon>
        <taxon>Bacillati</taxon>
        <taxon>Bacillota</taxon>
        <taxon>Bacilli</taxon>
        <taxon>Bacillales</taxon>
        <taxon>Staphylococcaceae</taxon>
        <taxon>Staphylococcus</taxon>
    </lineage>
</organism>
<dbReference type="Proteomes" id="UP001152302">
    <property type="component" value="Unassembled WGS sequence"/>
</dbReference>
<dbReference type="Gene3D" id="1.10.260.40">
    <property type="entry name" value="lambda repressor-like DNA-binding domains"/>
    <property type="match status" value="1"/>
</dbReference>
<evidence type="ECO:0000259" key="5">
    <source>
        <dbReference type="PROSITE" id="PS50932"/>
    </source>
</evidence>
<evidence type="ECO:0000256" key="1">
    <source>
        <dbReference type="ARBA" id="ARBA00022491"/>
    </source>
</evidence>
<evidence type="ECO:0000256" key="2">
    <source>
        <dbReference type="ARBA" id="ARBA00023015"/>
    </source>
</evidence>
<dbReference type="RefSeq" id="WP_277580181.1">
    <property type="nucleotide sequence ID" value="NZ_JAMBPX010000001.1"/>
</dbReference>
<evidence type="ECO:0000313" key="6">
    <source>
        <dbReference type="EMBL" id="MDG0858094.1"/>
    </source>
</evidence>
<proteinExistence type="predicted"/>
<dbReference type="InterPro" id="IPR028082">
    <property type="entry name" value="Peripla_BP_I"/>
</dbReference>
<dbReference type="GO" id="GO:0000976">
    <property type="term" value="F:transcription cis-regulatory region binding"/>
    <property type="evidence" value="ECO:0007669"/>
    <property type="project" value="TreeGrafter"/>
</dbReference>
<dbReference type="Pfam" id="PF13407">
    <property type="entry name" value="Peripla_BP_4"/>
    <property type="match status" value="1"/>
</dbReference>
<dbReference type="PANTHER" id="PTHR30146:SF95">
    <property type="entry name" value="RIBOSE OPERON REPRESSOR"/>
    <property type="match status" value="1"/>
</dbReference>
<name>A0A9X4L7V9_9STAP</name>
<dbReference type="SUPFAM" id="SSF47413">
    <property type="entry name" value="lambda repressor-like DNA-binding domains"/>
    <property type="match status" value="1"/>
</dbReference>
<keyword evidence="4" id="KW-0804">Transcription</keyword>
<dbReference type="GO" id="GO:0003700">
    <property type="term" value="F:DNA-binding transcription factor activity"/>
    <property type="evidence" value="ECO:0007669"/>
    <property type="project" value="TreeGrafter"/>
</dbReference>
<dbReference type="SUPFAM" id="SSF53822">
    <property type="entry name" value="Periplasmic binding protein-like I"/>
    <property type="match status" value="1"/>
</dbReference>
<protein>
    <submittedName>
        <fullName evidence="6">LacI family transcriptional regulator</fullName>
    </submittedName>
</protein>
<dbReference type="InterPro" id="IPR010982">
    <property type="entry name" value="Lambda_DNA-bd_dom_sf"/>
</dbReference>
<keyword evidence="3" id="KW-0238">DNA-binding</keyword>
<feature type="domain" description="HTH lacI-type" evidence="5">
    <location>
        <begin position="11"/>
        <end position="60"/>
    </location>
</feature>
<dbReference type="PANTHER" id="PTHR30146">
    <property type="entry name" value="LACI-RELATED TRANSCRIPTIONAL REPRESSOR"/>
    <property type="match status" value="1"/>
</dbReference>
<evidence type="ECO:0000313" key="7">
    <source>
        <dbReference type="Proteomes" id="UP001152302"/>
    </source>
</evidence>
<dbReference type="SMART" id="SM00354">
    <property type="entry name" value="HTH_LACI"/>
    <property type="match status" value="1"/>
</dbReference>
<comment type="caution">
    <text evidence="6">The sequence shown here is derived from an EMBL/GenBank/DDBJ whole genome shotgun (WGS) entry which is preliminary data.</text>
</comment>
<dbReference type="Pfam" id="PF00356">
    <property type="entry name" value="LacI"/>
    <property type="match status" value="1"/>
</dbReference>
<dbReference type="InterPro" id="IPR000843">
    <property type="entry name" value="HTH_LacI"/>
</dbReference>
<evidence type="ECO:0000256" key="4">
    <source>
        <dbReference type="ARBA" id="ARBA00023163"/>
    </source>
</evidence>
<accession>A0A9X4L7V9</accession>
<dbReference type="Gene3D" id="3.40.50.2300">
    <property type="match status" value="2"/>
</dbReference>
<gene>
    <name evidence="6" type="ORF">M4L21_02050</name>
</gene>
<dbReference type="AlphaFoldDB" id="A0A9X4L7V9"/>
<evidence type="ECO:0000256" key="3">
    <source>
        <dbReference type="ARBA" id="ARBA00023125"/>
    </source>
</evidence>
<reference evidence="6" key="1">
    <citation type="submission" date="2022-05" db="EMBL/GenBank/DDBJ databases">
        <title>Comparative genomics of Staphylococcus equorum isolates.</title>
        <authorList>
            <person name="Luelf R.H."/>
        </authorList>
    </citation>
    <scope>NUCLEOTIDE SEQUENCE</scope>
    <source>
        <strain evidence="6">TMW 2.2343</strain>
    </source>
</reference>
<dbReference type="CDD" id="cd01392">
    <property type="entry name" value="HTH_LacI"/>
    <property type="match status" value="1"/>
</dbReference>
<dbReference type="InterPro" id="IPR025997">
    <property type="entry name" value="SBP_2_dom"/>
</dbReference>
<keyword evidence="2" id="KW-0805">Transcription regulation</keyword>
<sequence>MKKKNVSAEMVAKKANVSQSTVSRVFTPGKSVSEETKQKVLKVANELNYKPNALARGLITNKSKLIGLAMKDKQNPFYHEVLALFTQKLKQFGYSVLFVYTENEEIQQEEINQFIEYNVEAIIITDAVLSSDLVKKLKSSSIPVILFNRYDESLNCNSVSSDNIYAARSVAEYFYKQGYKHNLYVSGIYNTSTNRDRLQGFKQYFSERNQDIDMVEGDFTFETAYKSTLKYLKDGNRPQGIFGANDITALGALEAVKKMNIEVPNEIEVIGFDDIRMASWPNHQLSTWSQPLNNMIEETIEILLKDNFDEIEQRKLKGKFKFRKTTKTI</sequence>
<dbReference type="EMBL" id="JAMBPX010000001">
    <property type="protein sequence ID" value="MDG0858094.1"/>
    <property type="molecule type" value="Genomic_DNA"/>
</dbReference>